<name>X0XYC7_9ZZZZ</name>
<dbReference type="EMBL" id="BARS01043828">
    <property type="protein sequence ID" value="GAG29751.1"/>
    <property type="molecule type" value="Genomic_DNA"/>
</dbReference>
<dbReference type="GO" id="GO:0003676">
    <property type="term" value="F:nucleic acid binding"/>
    <property type="evidence" value="ECO:0007669"/>
    <property type="project" value="InterPro"/>
</dbReference>
<comment type="caution">
    <text evidence="3">The sequence shown here is derived from an EMBL/GenBank/DDBJ whole genome shotgun (WGS) entry which is preliminary data.</text>
</comment>
<feature type="coiled-coil region" evidence="1">
    <location>
        <begin position="146"/>
        <end position="180"/>
    </location>
</feature>
<dbReference type="CDD" id="cd06127">
    <property type="entry name" value="DEDDh"/>
    <property type="match status" value="1"/>
</dbReference>
<dbReference type="GO" id="GO:0005829">
    <property type="term" value="C:cytosol"/>
    <property type="evidence" value="ECO:0007669"/>
    <property type="project" value="TreeGrafter"/>
</dbReference>
<feature type="domain" description="Exonuclease" evidence="2">
    <location>
        <begin position="6"/>
        <end position="172"/>
    </location>
</feature>
<dbReference type="Gene3D" id="3.30.420.10">
    <property type="entry name" value="Ribonuclease H-like superfamily/Ribonuclease H"/>
    <property type="match status" value="1"/>
</dbReference>
<proteinExistence type="predicted"/>
<gene>
    <name evidence="3" type="ORF">S01H1_66294</name>
</gene>
<dbReference type="Pfam" id="PF00929">
    <property type="entry name" value="RNase_T"/>
    <property type="match status" value="1"/>
</dbReference>
<dbReference type="GO" id="GO:0008408">
    <property type="term" value="F:3'-5' exonuclease activity"/>
    <property type="evidence" value="ECO:0007669"/>
    <property type="project" value="TreeGrafter"/>
</dbReference>
<evidence type="ECO:0000313" key="3">
    <source>
        <dbReference type="EMBL" id="GAG29751.1"/>
    </source>
</evidence>
<dbReference type="SUPFAM" id="SSF53098">
    <property type="entry name" value="Ribonuclease H-like"/>
    <property type="match status" value="1"/>
</dbReference>
<feature type="non-terminal residue" evidence="3">
    <location>
        <position position="226"/>
    </location>
</feature>
<accession>X0XYC7</accession>
<dbReference type="FunFam" id="3.30.420.10:FF:000045">
    <property type="entry name" value="3'-5' exonuclease DinG"/>
    <property type="match status" value="1"/>
</dbReference>
<protein>
    <recommendedName>
        <fullName evidence="2">Exonuclease domain-containing protein</fullName>
    </recommendedName>
</protein>
<sequence length="226" mass="25863">MKLSNTLVVLDLETTGTWVDRDKIIEIAMIKCAPDGTRETYDKKVNPGMPIPGAVSELTGITDEDVKDAPAFKDIAGEVLTFIEGCDVAGFNVCRFDFPLLRREIYDAGMKFNWEGIKIYDAQKVFHLNEKRDLTAAYDFYCRKNLDNAHSALADTQATLEVLEAQVAKYGQEEEGLESLDKFDYQQTAEFLDDERKFRWWNGKAYMMFGKYAKKYSLQEIARMDP</sequence>
<dbReference type="AlphaFoldDB" id="X0XYC7"/>
<evidence type="ECO:0000259" key="2">
    <source>
        <dbReference type="SMART" id="SM00479"/>
    </source>
</evidence>
<keyword evidence="1" id="KW-0175">Coiled coil</keyword>
<dbReference type="SMART" id="SM00479">
    <property type="entry name" value="EXOIII"/>
    <property type="match status" value="1"/>
</dbReference>
<evidence type="ECO:0000256" key="1">
    <source>
        <dbReference type="SAM" id="Coils"/>
    </source>
</evidence>
<dbReference type="GO" id="GO:0045004">
    <property type="term" value="P:DNA replication proofreading"/>
    <property type="evidence" value="ECO:0007669"/>
    <property type="project" value="TreeGrafter"/>
</dbReference>
<dbReference type="PANTHER" id="PTHR30231">
    <property type="entry name" value="DNA POLYMERASE III SUBUNIT EPSILON"/>
    <property type="match status" value="1"/>
</dbReference>
<dbReference type="InterPro" id="IPR036397">
    <property type="entry name" value="RNaseH_sf"/>
</dbReference>
<dbReference type="InterPro" id="IPR013520">
    <property type="entry name" value="Ribonucl_H"/>
</dbReference>
<dbReference type="PANTHER" id="PTHR30231:SF41">
    <property type="entry name" value="DNA POLYMERASE III SUBUNIT EPSILON"/>
    <property type="match status" value="1"/>
</dbReference>
<dbReference type="InterPro" id="IPR012337">
    <property type="entry name" value="RNaseH-like_sf"/>
</dbReference>
<organism evidence="3">
    <name type="scientific">marine sediment metagenome</name>
    <dbReference type="NCBI Taxonomy" id="412755"/>
    <lineage>
        <taxon>unclassified sequences</taxon>
        <taxon>metagenomes</taxon>
        <taxon>ecological metagenomes</taxon>
    </lineage>
</organism>
<reference evidence="3" key="1">
    <citation type="journal article" date="2014" name="Front. Microbiol.">
        <title>High frequency of phylogenetically diverse reductive dehalogenase-homologous genes in deep subseafloor sedimentary metagenomes.</title>
        <authorList>
            <person name="Kawai M."/>
            <person name="Futagami T."/>
            <person name="Toyoda A."/>
            <person name="Takaki Y."/>
            <person name="Nishi S."/>
            <person name="Hori S."/>
            <person name="Arai W."/>
            <person name="Tsubouchi T."/>
            <person name="Morono Y."/>
            <person name="Uchiyama I."/>
            <person name="Ito T."/>
            <person name="Fujiyama A."/>
            <person name="Inagaki F."/>
            <person name="Takami H."/>
        </authorList>
    </citation>
    <scope>NUCLEOTIDE SEQUENCE</scope>
    <source>
        <strain evidence="3">Expedition CK06-06</strain>
    </source>
</reference>